<comment type="caution">
    <text evidence="1">The sequence shown here is derived from an EMBL/GenBank/DDBJ whole genome shotgun (WGS) entry which is preliminary data.</text>
</comment>
<accession>A0ACC0N373</accession>
<dbReference type="Proteomes" id="UP001062846">
    <property type="component" value="Chromosome 7"/>
</dbReference>
<evidence type="ECO:0000313" key="1">
    <source>
        <dbReference type="EMBL" id="KAI8547615.1"/>
    </source>
</evidence>
<proteinExistence type="predicted"/>
<reference evidence="1" key="1">
    <citation type="submission" date="2022-02" db="EMBL/GenBank/DDBJ databases">
        <title>Plant Genome Project.</title>
        <authorList>
            <person name="Zhang R.-G."/>
        </authorList>
    </citation>
    <scope>NUCLEOTIDE SEQUENCE</scope>
    <source>
        <strain evidence="1">AT1</strain>
    </source>
</reference>
<dbReference type="EMBL" id="CM046394">
    <property type="protein sequence ID" value="KAI8547615.1"/>
    <property type="molecule type" value="Genomic_DNA"/>
</dbReference>
<keyword evidence="2" id="KW-1185">Reference proteome</keyword>
<evidence type="ECO:0000313" key="2">
    <source>
        <dbReference type="Proteomes" id="UP001062846"/>
    </source>
</evidence>
<name>A0ACC0N373_RHOML</name>
<gene>
    <name evidence="1" type="ORF">RHMOL_Rhmol07G0209000</name>
</gene>
<sequence length="52" mass="5990">MMAEEKKDNVIDIVSWKPREEVSFSVYNGLCFVVVASEFTKPSFSMCLVRIE</sequence>
<protein>
    <submittedName>
        <fullName evidence="1">Uncharacterized protein</fullName>
    </submittedName>
</protein>
<organism evidence="1 2">
    <name type="scientific">Rhododendron molle</name>
    <name type="common">Chinese azalea</name>
    <name type="synonym">Azalea mollis</name>
    <dbReference type="NCBI Taxonomy" id="49168"/>
    <lineage>
        <taxon>Eukaryota</taxon>
        <taxon>Viridiplantae</taxon>
        <taxon>Streptophyta</taxon>
        <taxon>Embryophyta</taxon>
        <taxon>Tracheophyta</taxon>
        <taxon>Spermatophyta</taxon>
        <taxon>Magnoliopsida</taxon>
        <taxon>eudicotyledons</taxon>
        <taxon>Gunneridae</taxon>
        <taxon>Pentapetalae</taxon>
        <taxon>asterids</taxon>
        <taxon>Ericales</taxon>
        <taxon>Ericaceae</taxon>
        <taxon>Ericoideae</taxon>
        <taxon>Rhodoreae</taxon>
        <taxon>Rhododendron</taxon>
    </lineage>
</organism>